<gene>
    <name evidence="5" type="ORF">MCOS_LOCUS3445</name>
</gene>
<dbReference type="AlphaFoldDB" id="A0A0R3U951"/>
<dbReference type="InterPro" id="IPR018357">
    <property type="entry name" value="Hexapep_transf_CS"/>
</dbReference>
<protein>
    <recommendedName>
        <fullName evidence="7">Nucleotidyl transferase domain-containing protein</fullName>
    </recommendedName>
</protein>
<keyword evidence="2" id="KW-0808">Transferase</keyword>
<accession>A0A0R3U951</accession>
<evidence type="ECO:0000256" key="1">
    <source>
        <dbReference type="ARBA" id="ARBA00007274"/>
    </source>
</evidence>
<name>A0A0R3U951_MESCO</name>
<dbReference type="InterPro" id="IPR011004">
    <property type="entry name" value="Trimer_LpxA-like_sf"/>
</dbReference>
<dbReference type="EMBL" id="UXSR01000784">
    <property type="protein sequence ID" value="VDD77442.1"/>
    <property type="molecule type" value="Genomic_DNA"/>
</dbReference>
<dbReference type="Pfam" id="PF00483">
    <property type="entry name" value="NTP_transferase"/>
    <property type="match status" value="1"/>
</dbReference>
<evidence type="ECO:0000313" key="5">
    <source>
        <dbReference type="EMBL" id="VDD77442.1"/>
    </source>
</evidence>
<feature type="domain" description="Mannose-1-phosphate guanyltransferase C-terminal" evidence="4">
    <location>
        <begin position="319"/>
        <end position="457"/>
    </location>
</feature>
<dbReference type="SUPFAM" id="SSF53448">
    <property type="entry name" value="Nucleotide-diphospho-sugar transferases"/>
    <property type="match status" value="1"/>
</dbReference>
<dbReference type="Proteomes" id="UP000267029">
    <property type="component" value="Unassembled WGS sequence"/>
</dbReference>
<evidence type="ECO:0000313" key="6">
    <source>
        <dbReference type="Proteomes" id="UP000267029"/>
    </source>
</evidence>
<comment type="similarity">
    <text evidence="1">Belongs to the transferase hexapeptide repeat family.</text>
</comment>
<evidence type="ECO:0000259" key="3">
    <source>
        <dbReference type="Pfam" id="PF00483"/>
    </source>
</evidence>
<dbReference type="InterPro" id="IPR029044">
    <property type="entry name" value="Nucleotide-diphossugar_trans"/>
</dbReference>
<evidence type="ECO:0000259" key="4">
    <source>
        <dbReference type="Pfam" id="PF25087"/>
    </source>
</evidence>
<keyword evidence="6" id="KW-1185">Reference proteome</keyword>
<dbReference type="PROSITE" id="PS00101">
    <property type="entry name" value="HEXAPEP_TRANSFERASES"/>
    <property type="match status" value="1"/>
</dbReference>
<evidence type="ECO:0008006" key="7">
    <source>
        <dbReference type="Google" id="ProtNLM"/>
    </source>
</evidence>
<dbReference type="Gene3D" id="3.90.550.10">
    <property type="entry name" value="Spore Coat Polysaccharide Biosynthesis Protein SpsA, Chain A"/>
    <property type="match status" value="1"/>
</dbReference>
<reference evidence="5 6" key="1">
    <citation type="submission" date="2018-10" db="EMBL/GenBank/DDBJ databases">
        <authorList>
            <consortium name="Pathogen Informatics"/>
        </authorList>
    </citation>
    <scope>NUCLEOTIDE SEQUENCE [LARGE SCALE GENOMIC DNA]</scope>
</reference>
<dbReference type="InterPro" id="IPR056729">
    <property type="entry name" value="GMPPB_C"/>
</dbReference>
<dbReference type="InterPro" id="IPR050486">
    <property type="entry name" value="Mannose-1P_guanyltransferase"/>
</dbReference>
<evidence type="ECO:0000256" key="2">
    <source>
        <dbReference type="ARBA" id="ARBA00022679"/>
    </source>
</evidence>
<dbReference type="InterPro" id="IPR005835">
    <property type="entry name" value="NTP_transferase_dom"/>
</dbReference>
<dbReference type="CDD" id="cd06428">
    <property type="entry name" value="M1P_guanylylT_A_like_N"/>
    <property type="match status" value="1"/>
</dbReference>
<dbReference type="SUPFAM" id="SSF51161">
    <property type="entry name" value="Trimeric LpxA-like enzymes"/>
    <property type="match status" value="1"/>
</dbReference>
<dbReference type="Pfam" id="PF25087">
    <property type="entry name" value="GMPPB_C"/>
    <property type="match status" value="1"/>
</dbReference>
<dbReference type="OrthoDB" id="285674at2759"/>
<dbReference type="Gene3D" id="2.160.10.10">
    <property type="entry name" value="Hexapeptide repeat proteins"/>
    <property type="match status" value="1"/>
</dbReference>
<dbReference type="STRING" id="53468.A0A0R3U951"/>
<feature type="domain" description="Nucleotidyl transferase" evidence="3">
    <location>
        <begin position="9"/>
        <end position="241"/>
    </location>
</feature>
<proteinExistence type="inferred from homology"/>
<dbReference type="PANTHER" id="PTHR22572">
    <property type="entry name" value="SUGAR-1-PHOSPHATE GUANYL TRANSFERASE"/>
    <property type="match status" value="1"/>
</dbReference>
<dbReference type="GO" id="GO:0016740">
    <property type="term" value="F:transferase activity"/>
    <property type="evidence" value="ECO:0007669"/>
    <property type="project" value="UniProtKB-KW"/>
</dbReference>
<organism evidence="5 6">
    <name type="scientific">Mesocestoides corti</name>
    <name type="common">Flatworm</name>
    <dbReference type="NCBI Taxonomy" id="53468"/>
    <lineage>
        <taxon>Eukaryota</taxon>
        <taxon>Metazoa</taxon>
        <taxon>Spiralia</taxon>
        <taxon>Lophotrochozoa</taxon>
        <taxon>Platyhelminthes</taxon>
        <taxon>Cestoda</taxon>
        <taxon>Eucestoda</taxon>
        <taxon>Cyclophyllidea</taxon>
        <taxon>Mesocestoididae</taxon>
        <taxon>Mesocestoides</taxon>
    </lineage>
</organism>
<sequence>MMPKPRIIKAAILIGGPAKGTRFRPLSLELPKPLFPIAGYPMVYHHIEAFSKVSNLKEIILIGFYQPNDTLSRLIYDAEKEFGIHIRYLQEFTSLGTAGGIFQFRDQITAGGLDLLFVMNADVCCDAPLQEMVCFHDGLGSGDRFVILSTEATREQSMEFGCLVTNPATNEVNLTLASKLSLFLLLIRPFPVLSQVTHYVEKPDTFISVQINCGIYLFTPSIFKFIRVAFLEHQNHQATDLRCNCKESIQLETEIFQPLAGSGTLYAYHTERFWSQIKHTGAVIYANRQMLAMYHRTHPQRLASHVEAASGDEVTSPRIIGDVHLHSTARIDPSAVIGPNVSVGAGAVIGEGVRLRDCIVLGNAEIQAHACCLNCVIGWNAVVGQWARVEGTAPYGPNPNTPFTKLEVVSVFNAKGQLNPSITVIGSNVAVPAEVIVLNSIVLPHKALTRSVRNQIIL</sequence>